<name>A0AAW2W829_SESRA</name>
<sequence length="64" mass="6792">MGRIASSPTAGKQISSSQVASLLELPYQLVSSLGASSPGSWPRVRWERASQVASSELVWCELAS</sequence>
<comment type="caution">
    <text evidence="1">The sequence shown here is derived from an EMBL/GenBank/DDBJ whole genome shotgun (WGS) entry which is preliminary data.</text>
</comment>
<reference evidence="1" key="1">
    <citation type="submission" date="2020-06" db="EMBL/GenBank/DDBJ databases">
        <authorList>
            <person name="Li T."/>
            <person name="Hu X."/>
            <person name="Zhang T."/>
            <person name="Song X."/>
            <person name="Zhang H."/>
            <person name="Dai N."/>
            <person name="Sheng W."/>
            <person name="Hou X."/>
            <person name="Wei L."/>
        </authorList>
    </citation>
    <scope>NUCLEOTIDE SEQUENCE</scope>
    <source>
        <strain evidence="1">G02</strain>
        <tissue evidence="1">Leaf</tissue>
    </source>
</reference>
<proteinExistence type="predicted"/>
<gene>
    <name evidence="1" type="ORF">Sradi_0489700</name>
</gene>
<evidence type="ECO:0000313" key="1">
    <source>
        <dbReference type="EMBL" id="KAL0437818.1"/>
    </source>
</evidence>
<dbReference type="AlphaFoldDB" id="A0AAW2W829"/>
<protein>
    <submittedName>
        <fullName evidence="1">Uncharacterized protein</fullName>
    </submittedName>
</protein>
<dbReference type="EMBL" id="JACGWJ010000002">
    <property type="protein sequence ID" value="KAL0437818.1"/>
    <property type="molecule type" value="Genomic_DNA"/>
</dbReference>
<accession>A0AAW2W829</accession>
<reference evidence="1" key="2">
    <citation type="journal article" date="2024" name="Plant">
        <title>Genomic evolution and insights into agronomic trait innovations of Sesamum species.</title>
        <authorList>
            <person name="Miao H."/>
            <person name="Wang L."/>
            <person name="Qu L."/>
            <person name="Liu H."/>
            <person name="Sun Y."/>
            <person name="Le M."/>
            <person name="Wang Q."/>
            <person name="Wei S."/>
            <person name="Zheng Y."/>
            <person name="Lin W."/>
            <person name="Duan Y."/>
            <person name="Cao H."/>
            <person name="Xiong S."/>
            <person name="Wang X."/>
            <person name="Wei L."/>
            <person name="Li C."/>
            <person name="Ma Q."/>
            <person name="Ju M."/>
            <person name="Zhao R."/>
            <person name="Li G."/>
            <person name="Mu C."/>
            <person name="Tian Q."/>
            <person name="Mei H."/>
            <person name="Zhang T."/>
            <person name="Gao T."/>
            <person name="Zhang H."/>
        </authorList>
    </citation>
    <scope>NUCLEOTIDE SEQUENCE</scope>
    <source>
        <strain evidence="1">G02</strain>
    </source>
</reference>
<organism evidence="1">
    <name type="scientific">Sesamum radiatum</name>
    <name type="common">Black benniseed</name>
    <dbReference type="NCBI Taxonomy" id="300843"/>
    <lineage>
        <taxon>Eukaryota</taxon>
        <taxon>Viridiplantae</taxon>
        <taxon>Streptophyta</taxon>
        <taxon>Embryophyta</taxon>
        <taxon>Tracheophyta</taxon>
        <taxon>Spermatophyta</taxon>
        <taxon>Magnoliopsida</taxon>
        <taxon>eudicotyledons</taxon>
        <taxon>Gunneridae</taxon>
        <taxon>Pentapetalae</taxon>
        <taxon>asterids</taxon>
        <taxon>lamiids</taxon>
        <taxon>Lamiales</taxon>
        <taxon>Pedaliaceae</taxon>
        <taxon>Sesamum</taxon>
    </lineage>
</organism>